<dbReference type="GO" id="GO:0016887">
    <property type="term" value="F:ATP hydrolysis activity"/>
    <property type="evidence" value="ECO:0007669"/>
    <property type="project" value="InterPro"/>
</dbReference>
<dbReference type="AlphaFoldDB" id="A0A368RTN0"/>
<keyword evidence="7 8" id="KW-0472">Membrane</keyword>
<evidence type="ECO:0000256" key="2">
    <source>
        <dbReference type="ARBA" id="ARBA00022448"/>
    </source>
</evidence>
<feature type="transmembrane region" description="Helical" evidence="8">
    <location>
        <begin position="142"/>
        <end position="161"/>
    </location>
</feature>
<dbReference type="EMBL" id="CM003534">
    <property type="protein sequence ID" value="RCV33542.1"/>
    <property type="molecule type" value="Genomic_DNA"/>
</dbReference>
<dbReference type="InterPro" id="IPR017871">
    <property type="entry name" value="ABC_transporter-like_CS"/>
</dbReference>
<evidence type="ECO:0000259" key="9">
    <source>
        <dbReference type="PROSITE" id="PS50893"/>
    </source>
</evidence>
<feature type="domain" description="ABC transmembrane type-1" evidence="10">
    <location>
        <begin position="122"/>
        <end position="285"/>
    </location>
</feature>
<name>A0A368RTN0_SETIT</name>
<dbReference type="FunFam" id="3.40.50.300:FF:001371">
    <property type="entry name" value="ABC transporter ATP-binding protein"/>
    <property type="match status" value="1"/>
</dbReference>
<dbReference type="PANTHER" id="PTHR24221:SF630">
    <property type="entry name" value="ABC TRANSPORTER B FAMILY MEMBER 29, CHLOROPLASTIC"/>
    <property type="match status" value="1"/>
</dbReference>
<keyword evidence="4" id="KW-0547">Nucleotide-binding</keyword>
<evidence type="ECO:0000256" key="3">
    <source>
        <dbReference type="ARBA" id="ARBA00022692"/>
    </source>
</evidence>
<dbReference type="InterPro" id="IPR027417">
    <property type="entry name" value="P-loop_NTPase"/>
</dbReference>
<dbReference type="InterPro" id="IPR039421">
    <property type="entry name" value="Type_1_exporter"/>
</dbReference>
<feature type="domain" description="ABC transporter" evidence="9">
    <location>
        <begin position="319"/>
        <end position="558"/>
    </location>
</feature>
<evidence type="ECO:0000256" key="1">
    <source>
        <dbReference type="ARBA" id="ARBA00004141"/>
    </source>
</evidence>
<evidence type="ECO:0000256" key="5">
    <source>
        <dbReference type="ARBA" id="ARBA00022840"/>
    </source>
</evidence>
<dbReference type="Gene3D" id="1.20.1560.10">
    <property type="entry name" value="ABC transporter type 1, transmembrane domain"/>
    <property type="match status" value="1"/>
</dbReference>
<keyword evidence="3 8" id="KW-0812">Transmembrane</keyword>
<accession>A0A368RTN0</accession>
<reference evidence="11" key="1">
    <citation type="journal article" date="2012" name="Nat. Biotechnol.">
        <title>Reference genome sequence of the model plant Setaria.</title>
        <authorList>
            <person name="Bennetzen J.L."/>
            <person name="Schmutz J."/>
            <person name="Wang H."/>
            <person name="Percifield R."/>
            <person name="Hawkins J."/>
            <person name="Pontaroli A.C."/>
            <person name="Estep M."/>
            <person name="Feng L."/>
            <person name="Vaughn J.N."/>
            <person name="Grimwood J."/>
            <person name="Jenkins J."/>
            <person name="Barry K."/>
            <person name="Lindquist E."/>
            <person name="Hellsten U."/>
            <person name="Deshpande S."/>
            <person name="Wang X."/>
            <person name="Wu X."/>
            <person name="Mitros T."/>
            <person name="Triplett J."/>
            <person name="Yang X."/>
            <person name="Ye C.Y."/>
            <person name="Mauro-Herrera M."/>
            <person name="Wang L."/>
            <person name="Li P."/>
            <person name="Sharma M."/>
            <person name="Sharma R."/>
            <person name="Ronald P.C."/>
            <person name="Panaud O."/>
            <person name="Kellogg E.A."/>
            <person name="Brutnell T.P."/>
            <person name="Doust A.N."/>
            <person name="Tuskan G.A."/>
            <person name="Rokhsar D."/>
            <person name="Devos K.M."/>
        </authorList>
    </citation>
    <scope>NUCLEOTIDE SEQUENCE [LARGE SCALE GENOMIC DNA]</scope>
    <source>
        <strain evidence="11">Yugu1</strain>
    </source>
</reference>
<protein>
    <recommendedName>
        <fullName evidence="12">ABC transporter domain-containing protein</fullName>
    </recommendedName>
</protein>
<dbReference type="InterPro" id="IPR003593">
    <property type="entry name" value="AAA+_ATPase"/>
</dbReference>
<keyword evidence="5" id="KW-0067">ATP-binding</keyword>
<dbReference type="InterPro" id="IPR036640">
    <property type="entry name" value="ABC1_TM_sf"/>
</dbReference>
<dbReference type="GO" id="GO:0140359">
    <property type="term" value="F:ABC-type transporter activity"/>
    <property type="evidence" value="ECO:0007669"/>
    <property type="project" value="InterPro"/>
</dbReference>
<dbReference type="GO" id="GO:0005524">
    <property type="term" value="F:ATP binding"/>
    <property type="evidence" value="ECO:0007669"/>
    <property type="project" value="UniProtKB-KW"/>
</dbReference>
<dbReference type="SUPFAM" id="SSF90123">
    <property type="entry name" value="ABC transporter transmembrane region"/>
    <property type="match status" value="1"/>
</dbReference>
<gene>
    <name evidence="11" type="ORF">SETIT_7G090900v2</name>
</gene>
<evidence type="ECO:0008006" key="12">
    <source>
        <dbReference type="Google" id="ProtNLM"/>
    </source>
</evidence>
<keyword evidence="6 8" id="KW-1133">Transmembrane helix</keyword>
<sequence>MVPALSALVSRTLTLNPYLPQPRSRRCVAHARTLALTPAPAAASAFRLRATATTDSSPPPPPPYPLAEILPYVAAEWETIAKGWACAAAAVYCLSRAVPAAGRLPRALAAAGAGAGAAIDTIVPTSLQLITMGTQMVTIDPMLSLLAATVIPCMCVVIASLGKQLRQMSKEAHLSLAMLTAYLNDVVPSMLTVKANNGELKEILRFQKLARDNLKNNLDKKKMKTLIPQAVRATYIGGLLVLCAGSMVVSGTSFDAEGFLSFLTALALVVEPIQDLGKAYNEYKQGEPALERIFDLMRFNPEVTDEPSATHLQHVNGDIKFHDVTFRYVDSMPPVVDGVNLHIRPGESIAFVGPSGGGKSTLAKLLLRLYHPQSGYMLLDNHDVQDIQLQCLRTHIAFVSQDAMLFSGTIAENIAYRDPLGDINMARVEYAAKIAHAEEFIKMLPEGYDSNVGQRGSSLSGGQKQRLAIARAVYQNSSILIMDEATSALDIRSELLLKEALRNLMTNHTVTLLIIAHQQEMVLMADRIVLLEGGKLQEITKLDFLSQNGHLQKITSPN</sequence>
<feature type="transmembrane region" description="Helical" evidence="8">
    <location>
        <begin position="230"/>
        <end position="249"/>
    </location>
</feature>
<dbReference type="PANTHER" id="PTHR24221">
    <property type="entry name" value="ATP-BINDING CASSETTE SUB-FAMILY B"/>
    <property type="match status" value="1"/>
</dbReference>
<reference evidence="11" key="2">
    <citation type="submission" date="2015-07" db="EMBL/GenBank/DDBJ databases">
        <authorList>
            <person name="Noorani M."/>
        </authorList>
    </citation>
    <scope>NUCLEOTIDE SEQUENCE</scope>
    <source>
        <strain evidence="11">Yugu1</strain>
    </source>
</reference>
<dbReference type="STRING" id="4555.A0A368RTN0"/>
<evidence type="ECO:0000256" key="8">
    <source>
        <dbReference type="SAM" id="Phobius"/>
    </source>
</evidence>
<dbReference type="Gene3D" id="3.40.50.300">
    <property type="entry name" value="P-loop containing nucleotide triphosphate hydrolases"/>
    <property type="match status" value="1"/>
</dbReference>
<evidence type="ECO:0000313" key="11">
    <source>
        <dbReference type="EMBL" id="RCV33542.1"/>
    </source>
</evidence>
<organism evidence="11">
    <name type="scientific">Setaria italica</name>
    <name type="common">Foxtail millet</name>
    <name type="synonym">Panicum italicum</name>
    <dbReference type="NCBI Taxonomy" id="4555"/>
    <lineage>
        <taxon>Eukaryota</taxon>
        <taxon>Viridiplantae</taxon>
        <taxon>Streptophyta</taxon>
        <taxon>Embryophyta</taxon>
        <taxon>Tracheophyta</taxon>
        <taxon>Spermatophyta</taxon>
        <taxon>Magnoliopsida</taxon>
        <taxon>Liliopsida</taxon>
        <taxon>Poales</taxon>
        <taxon>Poaceae</taxon>
        <taxon>PACMAD clade</taxon>
        <taxon>Panicoideae</taxon>
        <taxon>Panicodae</taxon>
        <taxon>Paniceae</taxon>
        <taxon>Cenchrinae</taxon>
        <taxon>Setaria</taxon>
    </lineage>
</organism>
<evidence type="ECO:0000256" key="7">
    <source>
        <dbReference type="ARBA" id="ARBA00023136"/>
    </source>
</evidence>
<dbReference type="SMART" id="SM00382">
    <property type="entry name" value="AAA"/>
    <property type="match status" value="1"/>
</dbReference>
<dbReference type="PROSITE" id="PS50929">
    <property type="entry name" value="ABC_TM1F"/>
    <property type="match status" value="1"/>
</dbReference>
<comment type="subcellular location">
    <subcellularLocation>
        <location evidence="1">Membrane</location>
        <topology evidence="1">Multi-pass membrane protein</topology>
    </subcellularLocation>
</comment>
<evidence type="ECO:0000259" key="10">
    <source>
        <dbReference type="PROSITE" id="PS50929"/>
    </source>
</evidence>
<dbReference type="Pfam" id="PF00005">
    <property type="entry name" value="ABC_tran"/>
    <property type="match status" value="1"/>
</dbReference>
<dbReference type="SUPFAM" id="SSF52540">
    <property type="entry name" value="P-loop containing nucleoside triphosphate hydrolases"/>
    <property type="match status" value="1"/>
</dbReference>
<dbReference type="PROSITE" id="PS00211">
    <property type="entry name" value="ABC_TRANSPORTER_1"/>
    <property type="match status" value="1"/>
</dbReference>
<dbReference type="OrthoDB" id="6500128at2759"/>
<keyword evidence="2" id="KW-0813">Transport</keyword>
<dbReference type="PROSITE" id="PS50893">
    <property type="entry name" value="ABC_TRANSPORTER_2"/>
    <property type="match status" value="1"/>
</dbReference>
<evidence type="ECO:0000256" key="4">
    <source>
        <dbReference type="ARBA" id="ARBA00022741"/>
    </source>
</evidence>
<dbReference type="Pfam" id="PF00664">
    <property type="entry name" value="ABC_membrane"/>
    <property type="match status" value="1"/>
</dbReference>
<dbReference type="CDD" id="cd07346">
    <property type="entry name" value="ABC_6TM_exporters"/>
    <property type="match status" value="1"/>
</dbReference>
<evidence type="ECO:0000256" key="6">
    <source>
        <dbReference type="ARBA" id="ARBA00022989"/>
    </source>
</evidence>
<dbReference type="InterPro" id="IPR003439">
    <property type="entry name" value="ABC_transporter-like_ATP-bd"/>
</dbReference>
<dbReference type="GO" id="GO:0016020">
    <property type="term" value="C:membrane"/>
    <property type="evidence" value="ECO:0007669"/>
    <property type="project" value="UniProtKB-SubCell"/>
</dbReference>
<proteinExistence type="predicted"/>
<dbReference type="InterPro" id="IPR011527">
    <property type="entry name" value="ABC1_TM_dom"/>
</dbReference>